<evidence type="ECO:0000313" key="8">
    <source>
        <dbReference type="EMBL" id="NYV28196.1"/>
    </source>
</evidence>
<evidence type="ECO:0000256" key="6">
    <source>
        <dbReference type="ARBA" id="ARBA00049244"/>
    </source>
</evidence>
<reference evidence="8 9" key="1">
    <citation type="submission" date="2020-05" db="EMBL/GenBank/DDBJ databases">
        <title>Streptobacillus felis strain LHL191014123.</title>
        <authorList>
            <person name="Fawzy A."/>
            <person name="Rau J."/>
            <person name="Risse K."/>
            <person name="Schauerte N."/>
            <person name="Geiger C."/>
            <person name="Blom J."/>
            <person name="Imirzalioglu C."/>
            <person name="Falgenhauer J."/>
            <person name="Bach A."/>
            <person name="Herden C."/>
            <person name="Eisenberg T."/>
        </authorList>
    </citation>
    <scope>NUCLEOTIDE SEQUENCE [LARGE SCALE GENOMIC DNA]</scope>
    <source>
        <strain evidence="8 9">LHL191014123</strain>
    </source>
</reference>
<dbReference type="GO" id="GO:0008408">
    <property type="term" value="F:3'-5' exonuclease activity"/>
    <property type="evidence" value="ECO:0007669"/>
    <property type="project" value="InterPro"/>
</dbReference>
<dbReference type="SUPFAM" id="SSF89550">
    <property type="entry name" value="PHP domain-like"/>
    <property type="match status" value="1"/>
</dbReference>
<dbReference type="Gene3D" id="3.20.20.140">
    <property type="entry name" value="Metal-dependent hydrolases"/>
    <property type="match status" value="1"/>
</dbReference>
<dbReference type="Pfam" id="PF17657">
    <property type="entry name" value="DNA_pol3_finger"/>
    <property type="match status" value="1"/>
</dbReference>
<evidence type="ECO:0000256" key="1">
    <source>
        <dbReference type="ARBA" id="ARBA00012417"/>
    </source>
</evidence>
<keyword evidence="2" id="KW-0808">Transferase</keyword>
<keyword evidence="5" id="KW-0239">DNA-directed DNA polymerase</keyword>
<keyword evidence="4" id="KW-0235">DNA replication</keyword>
<evidence type="ECO:0000256" key="4">
    <source>
        <dbReference type="ARBA" id="ARBA00022705"/>
    </source>
</evidence>
<dbReference type="GO" id="GO:0006260">
    <property type="term" value="P:DNA replication"/>
    <property type="evidence" value="ECO:0007669"/>
    <property type="project" value="UniProtKB-KW"/>
</dbReference>
<dbReference type="Gene3D" id="1.10.150.870">
    <property type="match status" value="1"/>
</dbReference>
<dbReference type="InterPro" id="IPR040982">
    <property type="entry name" value="DNA_pol3_finger"/>
</dbReference>
<organism evidence="8 9">
    <name type="scientific">Streptobacillus felis</name>
    <dbReference type="NCBI Taxonomy" id="1384509"/>
    <lineage>
        <taxon>Bacteria</taxon>
        <taxon>Fusobacteriati</taxon>
        <taxon>Fusobacteriota</taxon>
        <taxon>Fusobacteriia</taxon>
        <taxon>Fusobacteriales</taxon>
        <taxon>Leptotrichiaceae</taxon>
        <taxon>Streptobacillus</taxon>
    </lineage>
</organism>
<evidence type="ECO:0000256" key="3">
    <source>
        <dbReference type="ARBA" id="ARBA00022695"/>
    </source>
</evidence>
<dbReference type="Pfam" id="PF07733">
    <property type="entry name" value="DNA_pol3_alpha"/>
    <property type="match status" value="1"/>
</dbReference>
<dbReference type="InterPro" id="IPR004805">
    <property type="entry name" value="DnaE2/DnaE/PolC"/>
</dbReference>
<protein>
    <recommendedName>
        <fullName evidence="1">DNA-directed DNA polymerase</fullName>
        <ecNumber evidence="1">2.7.7.7</ecNumber>
    </recommendedName>
</protein>
<gene>
    <name evidence="8" type="ORF">HP397_05175</name>
</gene>
<dbReference type="PANTHER" id="PTHR32294">
    <property type="entry name" value="DNA POLYMERASE III SUBUNIT ALPHA"/>
    <property type="match status" value="1"/>
</dbReference>
<dbReference type="PANTHER" id="PTHR32294:SF0">
    <property type="entry name" value="DNA POLYMERASE III SUBUNIT ALPHA"/>
    <property type="match status" value="1"/>
</dbReference>
<dbReference type="InterPro" id="IPR004013">
    <property type="entry name" value="PHP_dom"/>
</dbReference>
<comment type="catalytic activity">
    <reaction evidence="6">
        <text>DNA(n) + a 2'-deoxyribonucleoside 5'-triphosphate = DNA(n+1) + diphosphate</text>
        <dbReference type="Rhea" id="RHEA:22508"/>
        <dbReference type="Rhea" id="RHEA-COMP:17339"/>
        <dbReference type="Rhea" id="RHEA-COMP:17340"/>
        <dbReference type="ChEBI" id="CHEBI:33019"/>
        <dbReference type="ChEBI" id="CHEBI:61560"/>
        <dbReference type="ChEBI" id="CHEBI:173112"/>
        <dbReference type="EC" id="2.7.7.7"/>
    </reaction>
</comment>
<feature type="domain" description="Polymerase/histidinol phosphatase N-terminal" evidence="7">
    <location>
        <begin position="4"/>
        <end position="67"/>
    </location>
</feature>
<accession>A0A7Z0PFD4</accession>
<evidence type="ECO:0000259" key="7">
    <source>
        <dbReference type="SMART" id="SM00481"/>
    </source>
</evidence>
<dbReference type="GO" id="GO:0003887">
    <property type="term" value="F:DNA-directed DNA polymerase activity"/>
    <property type="evidence" value="ECO:0007669"/>
    <property type="project" value="UniProtKB-KW"/>
</dbReference>
<keyword evidence="3" id="KW-0548">Nucleotidyltransferase</keyword>
<dbReference type="InterPro" id="IPR011708">
    <property type="entry name" value="DNA_pol3_alpha_NTPase_dom"/>
</dbReference>
<dbReference type="Pfam" id="PF02811">
    <property type="entry name" value="PHP"/>
    <property type="match status" value="1"/>
</dbReference>
<dbReference type="InterPro" id="IPR003141">
    <property type="entry name" value="Pol/His_phosphatase_N"/>
</dbReference>
<sequence>MLRRVHTDYSLLEGVASIEEYINKAKLLNVKELAITDFSMFSALKFYNLCKRNNIKPIIGLEIYIKGVIDEDNYYTLTLLAKNSQGVKDIYQLSTISYERSEYGNNYILLTDLLEHSSNIYILTGGIKSELVSYILKNDYNRSKMLLEKLKEEMDIILEIPTFSMHEFQKIIFDRLVEELKLKKIVVNEIYYLEKEDKILQKIFAAIKENRTLKTVQNDIKQDGFHFLENNLDDENILDIDIDIDDANVDFPTIEIPDGLTEREYIESIIENNIKTKYTNITEEIRDRIKYELNVIDKMGYIKYFLIVQDFIKYAKENDIFVGPGRGSAAGSIISYLLGITEVDPIKYGLIFERFLNPERISMPDIDVDIEQERRMDLIEYIKHRYGSRNVSQIITFSTFKPTLALKDLARVFEIPEKNIRKLLDESKNMNLDDLKDERDMVKTLISFAKRIEGKLKNSSTHAAGVIITKNDMRENLPLIYEPYTKDYQIQFEANILEALGYLKMDVLGLKNLNVVKNVVKRIGEDIDIYNLPECKEAFDLLNNGNNTGIFQCESDGITKLAMKLKIHSLEDIALLLALYRPGPLESGLIPSLIEAKNNKNIKIRYMDSSLEEILAPTYGVLVYQEQIMQIAQKIAGYSLAKADELRKAIGKKNVELLKKNREDFIKNANISKNKAEEIYDLIDKFGNYGFNKAHAISYANITYQTAYLKAKYPKEFFASLLTTELKVESKLLRSYSEMLKMNMEMYPPSINKSTVGFLPVENGIRIPLSALKEMSEKTATDIVAEREKNGDFKDIFDFIQRCRFLNKSNLEGLIYSGVFDEFNLKRKELIANLPEIIKWVDKKIKAETDIYSTLFLNVNLEIEEYKWIKTDEYSIEEIIKLEKEFVKLSLKTAQILKNENIFNIFKSKSYTIGYIESETSRVTKKNELMNTASIFTLDGNKDYLIFPKEYMKFSRLIKKGNIICFKKTHLEKDRYNIIDCFAIDEFSRYNISVMIDEDFEFKEEFKQYILENRGDQDINIYFENKKTVRHINLNREFIEKMISLLGKNKVRLQIKT</sequence>
<name>A0A7Z0PFD4_9FUSO</name>
<dbReference type="AlphaFoldDB" id="A0A7Z0PFD4"/>
<dbReference type="EC" id="2.7.7.7" evidence="1"/>
<evidence type="ECO:0000256" key="2">
    <source>
        <dbReference type="ARBA" id="ARBA00022679"/>
    </source>
</evidence>
<evidence type="ECO:0000313" key="9">
    <source>
        <dbReference type="Proteomes" id="UP000526184"/>
    </source>
</evidence>
<evidence type="ECO:0000256" key="5">
    <source>
        <dbReference type="ARBA" id="ARBA00022932"/>
    </source>
</evidence>
<dbReference type="SMART" id="SM00481">
    <property type="entry name" value="POLIIIAc"/>
    <property type="match status" value="1"/>
</dbReference>
<dbReference type="Proteomes" id="UP000526184">
    <property type="component" value="Unassembled WGS sequence"/>
</dbReference>
<dbReference type="InterPro" id="IPR016195">
    <property type="entry name" value="Pol/histidinol_Pase-like"/>
</dbReference>
<dbReference type="InterPro" id="IPR029460">
    <property type="entry name" value="DNAPol_HHH"/>
</dbReference>
<dbReference type="EMBL" id="JABMKT010000025">
    <property type="protein sequence ID" value="NYV28196.1"/>
    <property type="molecule type" value="Genomic_DNA"/>
</dbReference>
<comment type="caution">
    <text evidence="8">The sequence shown here is derived from an EMBL/GenBank/DDBJ whole genome shotgun (WGS) entry which is preliminary data.</text>
</comment>
<proteinExistence type="predicted"/>
<keyword evidence="9" id="KW-1185">Reference proteome</keyword>
<dbReference type="Pfam" id="PF14579">
    <property type="entry name" value="HHH_6"/>
    <property type="match status" value="1"/>
</dbReference>
<dbReference type="RefSeq" id="WP_180136237.1">
    <property type="nucleotide sequence ID" value="NZ_JABMKT010000025.1"/>
</dbReference>
<dbReference type="NCBIfam" id="TIGR00594">
    <property type="entry name" value="polc"/>
    <property type="match status" value="1"/>
</dbReference>